<dbReference type="EMBL" id="JAUTAS010000001">
    <property type="protein sequence ID" value="MDQ1108124.1"/>
    <property type="molecule type" value="Genomic_DNA"/>
</dbReference>
<dbReference type="Proteomes" id="UP001226084">
    <property type="component" value="Unassembled WGS sequence"/>
</dbReference>
<name>A0AAP5E8U6_9GAMM</name>
<dbReference type="Pfam" id="PF12974">
    <property type="entry name" value="Phosphonate-bd"/>
    <property type="match status" value="1"/>
</dbReference>
<protein>
    <submittedName>
        <fullName evidence="2">Phosphonate transport system substrate-binding protein</fullName>
    </submittedName>
</protein>
<dbReference type="Gene3D" id="3.40.190.10">
    <property type="entry name" value="Periplasmic binding protein-like II"/>
    <property type="match status" value="2"/>
</dbReference>
<evidence type="ECO:0000313" key="3">
    <source>
        <dbReference type="Proteomes" id="UP001226084"/>
    </source>
</evidence>
<keyword evidence="1" id="KW-0732">Signal</keyword>
<proteinExistence type="predicted"/>
<evidence type="ECO:0000256" key="1">
    <source>
        <dbReference type="SAM" id="SignalP"/>
    </source>
</evidence>
<dbReference type="PANTHER" id="PTHR35841">
    <property type="entry name" value="PHOSPHONATES-BINDING PERIPLASMIC PROTEIN"/>
    <property type="match status" value="1"/>
</dbReference>
<organism evidence="2 3">
    <name type="scientific">Stenotrophomonas rhizophila</name>
    <dbReference type="NCBI Taxonomy" id="216778"/>
    <lineage>
        <taxon>Bacteria</taxon>
        <taxon>Pseudomonadati</taxon>
        <taxon>Pseudomonadota</taxon>
        <taxon>Gammaproteobacteria</taxon>
        <taxon>Lysobacterales</taxon>
        <taxon>Lysobacteraceae</taxon>
        <taxon>Stenotrophomonas</taxon>
    </lineage>
</organism>
<sequence>MGLPVLRWLLQGGLLCLASVLTAGTAAAAPDDTRPGHPEPDHVLVLGRISDNPKSHYAQLQPLLDYVVPRMRDVGITEGRILMAPDAQQMASYLRRGRVDWVTETSGTAVNLGLRSGAQPLLLTERSGVRDYQTVFFVRRDSPITSLADLKGHTLALQNVASTSAYLVPVMTLLQNGLTPEILLSARDAAAPDTVGYVFARSEANIATFVHKGMVDAGAVSSVDWADPHRIPAAFRRDFRAIHRTEPYPRAVEVVRAGLDPKVRDRLQQVLLDAASDPQAQDALEKFFGTSGFHRVDAQMQHRLDELKQGLTRVRMEVE</sequence>
<dbReference type="PANTHER" id="PTHR35841:SF1">
    <property type="entry name" value="PHOSPHONATES-BINDING PERIPLASMIC PROTEIN"/>
    <property type="match status" value="1"/>
</dbReference>
<accession>A0AAP5E8U6</accession>
<dbReference type="RefSeq" id="WP_093532447.1">
    <property type="nucleotide sequence ID" value="NZ_CP088000.1"/>
</dbReference>
<gene>
    <name evidence="2" type="ORF">QE424_001283</name>
</gene>
<feature type="signal peptide" evidence="1">
    <location>
        <begin position="1"/>
        <end position="28"/>
    </location>
</feature>
<dbReference type="AlphaFoldDB" id="A0AAP5E8U6"/>
<dbReference type="SUPFAM" id="SSF53850">
    <property type="entry name" value="Periplasmic binding protein-like II"/>
    <property type="match status" value="1"/>
</dbReference>
<reference evidence="2" key="1">
    <citation type="submission" date="2023-07" db="EMBL/GenBank/DDBJ databases">
        <title>Functional and genomic diversity of the sorghum phyllosphere microbiome.</title>
        <authorList>
            <person name="Shade A."/>
        </authorList>
    </citation>
    <scope>NUCLEOTIDE SEQUENCE</scope>
    <source>
        <strain evidence="2">SORGH_AS_0457</strain>
    </source>
</reference>
<feature type="chain" id="PRO_5042999106" evidence="1">
    <location>
        <begin position="29"/>
        <end position="319"/>
    </location>
</feature>
<evidence type="ECO:0000313" key="2">
    <source>
        <dbReference type="EMBL" id="MDQ1108124.1"/>
    </source>
</evidence>
<comment type="caution">
    <text evidence="2">The sequence shown here is derived from an EMBL/GenBank/DDBJ whole genome shotgun (WGS) entry which is preliminary data.</text>
</comment>